<dbReference type="RefSeq" id="WP_091695517.1">
    <property type="nucleotide sequence ID" value="NZ_FPBF01000005.1"/>
</dbReference>
<protein>
    <submittedName>
        <fullName evidence="1">Uncharacterized protein</fullName>
    </submittedName>
</protein>
<proteinExistence type="predicted"/>
<dbReference type="Proteomes" id="UP000199673">
    <property type="component" value="Unassembled WGS sequence"/>
</dbReference>
<name>A0A1I7CQA1_9BACT</name>
<accession>A0A1I7CQA1</accession>
<evidence type="ECO:0000313" key="1">
    <source>
        <dbReference type="EMBL" id="SFU01568.1"/>
    </source>
</evidence>
<organism evidence="1 2">
    <name type="scientific">Algoriphagus locisalis</name>
    <dbReference type="NCBI Taxonomy" id="305507"/>
    <lineage>
        <taxon>Bacteria</taxon>
        <taxon>Pseudomonadati</taxon>
        <taxon>Bacteroidota</taxon>
        <taxon>Cytophagia</taxon>
        <taxon>Cytophagales</taxon>
        <taxon>Cyclobacteriaceae</taxon>
        <taxon>Algoriphagus</taxon>
    </lineage>
</organism>
<dbReference type="PROSITE" id="PS51257">
    <property type="entry name" value="PROKAR_LIPOPROTEIN"/>
    <property type="match status" value="1"/>
</dbReference>
<dbReference type="EMBL" id="FPBF01000005">
    <property type="protein sequence ID" value="SFU01568.1"/>
    <property type="molecule type" value="Genomic_DNA"/>
</dbReference>
<keyword evidence="2" id="KW-1185">Reference proteome</keyword>
<dbReference type="AlphaFoldDB" id="A0A1I7CQA1"/>
<evidence type="ECO:0000313" key="2">
    <source>
        <dbReference type="Proteomes" id="UP000199673"/>
    </source>
</evidence>
<reference evidence="2" key="1">
    <citation type="submission" date="2016-10" db="EMBL/GenBank/DDBJ databases">
        <authorList>
            <person name="Varghese N."/>
            <person name="Submissions S."/>
        </authorList>
    </citation>
    <scope>NUCLEOTIDE SEQUENCE [LARGE SCALE GENOMIC DNA]</scope>
    <source>
        <strain evidence="2">DSM 23445</strain>
    </source>
</reference>
<sequence>MKTDLLLKFFVYISLILTISSCDSLGDGPGDDEPYYPDKTQTLGKFGGVVLGSSGFYIITLKPLNSEALFHFDGEDYTLTTTTEIKPEQAVEAMVLSDGTRSITISVDEMRTNAQITILVPGHDVIYTLDNMLAENAVSLYLGSSTSSFEDSFINYDYNLSLNHEVGDFTIIQKTTGSSNPSEIGMTETINGSFSIQGGKINFSGDFGNLTLNYSATEIEFTEVGDSNYFFQIDLNKVY</sequence>
<gene>
    <name evidence="1" type="ORF">SAMN04489724_3305</name>
</gene>